<reference evidence="4" key="1">
    <citation type="journal article" date="2023" name="Mol. Phylogenet. Evol.">
        <title>Genome-scale phylogeny and comparative genomics of the fungal order Sordariales.</title>
        <authorList>
            <person name="Hensen N."/>
            <person name="Bonometti L."/>
            <person name="Westerberg I."/>
            <person name="Brannstrom I.O."/>
            <person name="Guillou S."/>
            <person name="Cros-Aarteil S."/>
            <person name="Calhoun S."/>
            <person name="Haridas S."/>
            <person name="Kuo A."/>
            <person name="Mondo S."/>
            <person name="Pangilinan J."/>
            <person name="Riley R."/>
            <person name="LaButti K."/>
            <person name="Andreopoulos B."/>
            <person name="Lipzen A."/>
            <person name="Chen C."/>
            <person name="Yan M."/>
            <person name="Daum C."/>
            <person name="Ng V."/>
            <person name="Clum A."/>
            <person name="Steindorff A."/>
            <person name="Ohm R.A."/>
            <person name="Martin F."/>
            <person name="Silar P."/>
            <person name="Natvig D.O."/>
            <person name="Lalanne C."/>
            <person name="Gautier V."/>
            <person name="Ament-Velasquez S.L."/>
            <person name="Kruys A."/>
            <person name="Hutchinson M.I."/>
            <person name="Powell A.J."/>
            <person name="Barry K."/>
            <person name="Miller A.N."/>
            <person name="Grigoriev I.V."/>
            <person name="Debuchy R."/>
            <person name="Gladieux P."/>
            <person name="Hiltunen Thoren M."/>
            <person name="Johannesson H."/>
        </authorList>
    </citation>
    <scope>NUCLEOTIDE SEQUENCE [LARGE SCALE GENOMIC DNA]</scope>
    <source>
        <strain evidence="4">CBS 284.82</strain>
    </source>
</reference>
<sequence length="498" mass="55790">MPKQEVYHIHPLGWEHDPEEERYRLSAIDYIATCTFNNYGLFFRLDDADKNKAVEALRHGLARTLSQTRHLCCTIEQDPNGDHSFVRRKADTVELHVQWLDAPEDADKYPSLEDLQDSHFTTRALGDLDLWRIPHMKYGQYNADARPGALKAVMALKASFIRGGMLLNIQMHHYSNDLAGWANFTHQLADNCHAFLTGTAYPPWDPDCLDVSRFTKPPVPENQKIDLPGPLFYDPAVPLPLPGGSQNLLFHLPKSKAAQLKALAQAGTPIGSRISTYDAFVALLWQILTRLRQPHYPSLPQDAVPFWAGMLDMRKRLQTPDHPIPQRMQRNLIAAAVSHTPPPTARGSRGGGGWSLPRLAAHMRAMTEGTGTQAALDEMLELIRVVRDKVAAAPNLHRLAALAHIVTDHRPAGTVTGAFFSGAEEGADFGFGKVVAYRQLWGRANVGMVVIYAPRVEGGEDEGYEVTIGYEKVLAKELLEDEEWGRWFEYRGLDWEDV</sequence>
<dbReference type="InterPro" id="IPR054710">
    <property type="entry name" value="Tri101-like_N"/>
</dbReference>
<name>A0AAN6PNC1_9PEZI</name>
<dbReference type="InterPro" id="IPR051283">
    <property type="entry name" value="Sec_Metabolite_Acyltrans"/>
</dbReference>
<evidence type="ECO:0000256" key="1">
    <source>
        <dbReference type="ARBA" id="ARBA00022679"/>
    </source>
</evidence>
<feature type="domain" description="Trichothecene 3-O-acetyltransferase-like N-terminal" evidence="2">
    <location>
        <begin position="41"/>
        <end position="192"/>
    </location>
</feature>
<keyword evidence="1" id="KW-0808">Transferase</keyword>
<gene>
    <name evidence="3" type="ORF">C8A01DRAFT_33648</name>
</gene>
<proteinExistence type="predicted"/>
<evidence type="ECO:0000313" key="4">
    <source>
        <dbReference type="Proteomes" id="UP001303115"/>
    </source>
</evidence>
<dbReference type="AlphaFoldDB" id="A0AAN6PNC1"/>
<dbReference type="PANTHER" id="PTHR31896">
    <property type="entry name" value="FAMILY REGULATORY PROTEIN, PUTATIVE (AFU_ORTHOLOGUE AFUA_3G14730)-RELATED"/>
    <property type="match status" value="1"/>
</dbReference>
<dbReference type="Proteomes" id="UP001303115">
    <property type="component" value="Unassembled WGS sequence"/>
</dbReference>
<accession>A0AAN6PNC1</accession>
<organism evidence="3 4">
    <name type="scientific">Parachaetomium inaequale</name>
    <dbReference type="NCBI Taxonomy" id="2588326"/>
    <lineage>
        <taxon>Eukaryota</taxon>
        <taxon>Fungi</taxon>
        <taxon>Dikarya</taxon>
        <taxon>Ascomycota</taxon>
        <taxon>Pezizomycotina</taxon>
        <taxon>Sordariomycetes</taxon>
        <taxon>Sordariomycetidae</taxon>
        <taxon>Sordariales</taxon>
        <taxon>Chaetomiaceae</taxon>
        <taxon>Parachaetomium</taxon>
    </lineage>
</organism>
<evidence type="ECO:0000313" key="3">
    <source>
        <dbReference type="EMBL" id="KAK4042299.1"/>
    </source>
</evidence>
<dbReference type="Gene3D" id="3.30.559.10">
    <property type="entry name" value="Chloramphenicol acetyltransferase-like domain"/>
    <property type="match status" value="2"/>
</dbReference>
<dbReference type="PANTHER" id="PTHR31896:SF13">
    <property type="entry name" value="TRICHOTHECENE 3-O-ACETYLTRANSFERASE"/>
    <property type="match status" value="1"/>
</dbReference>
<dbReference type="GO" id="GO:0016740">
    <property type="term" value="F:transferase activity"/>
    <property type="evidence" value="ECO:0007669"/>
    <property type="project" value="UniProtKB-KW"/>
</dbReference>
<evidence type="ECO:0000259" key="2">
    <source>
        <dbReference type="Pfam" id="PF22664"/>
    </source>
</evidence>
<keyword evidence="4" id="KW-1185">Reference proteome</keyword>
<dbReference type="Pfam" id="PF22664">
    <property type="entry name" value="TRI-like_N"/>
    <property type="match status" value="1"/>
</dbReference>
<dbReference type="InterPro" id="IPR023213">
    <property type="entry name" value="CAT-like_dom_sf"/>
</dbReference>
<protein>
    <recommendedName>
        <fullName evidence="2">Trichothecene 3-O-acetyltransferase-like N-terminal domain-containing protein</fullName>
    </recommendedName>
</protein>
<dbReference type="EMBL" id="MU854343">
    <property type="protein sequence ID" value="KAK4042299.1"/>
    <property type="molecule type" value="Genomic_DNA"/>
</dbReference>
<comment type="caution">
    <text evidence="3">The sequence shown here is derived from an EMBL/GenBank/DDBJ whole genome shotgun (WGS) entry which is preliminary data.</text>
</comment>